<feature type="transmembrane region" description="Helical" evidence="1">
    <location>
        <begin position="191"/>
        <end position="210"/>
    </location>
</feature>
<keyword evidence="1" id="KW-0472">Membrane</keyword>
<proteinExistence type="predicted"/>
<reference evidence="3 4" key="1">
    <citation type="journal article" date="2014" name="Nature">
        <title>An environmental bacterial taxon with a large and distinct metabolic repertoire.</title>
        <authorList>
            <person name="Wilson M.C."/>
            <person name="Mori T."/>
            <person name="Ruckert C."/>
            <person name="Uria A.R."/>
            <person name="Helf M.J."/>
            <person name="Takada K."/>
            <person name="Gernert C."/>
            <person name="Steffens U.A."/>
            <person name="Heycke N."/>
            <person name="Schmitt S."/>
            <person name="Rinke C."/>
            <person name="Helfrich E.J."/>
            <person name="Brachmann A.O."/>
            <person name="Gurgui C."/>
            <person name="Wakimoto T."/>
            <person name="Kracht M."/>
            <person name="Crusemann M."/>
            <person name="Hentschel U."/>
            <person name="Abe I."/>
            <person name="Matsunaga S."/>
            <person name="Kalinowski J."/>
            <person name="Takeyama H."/>
            <person name="Piel J."/>
        </authorList>
    </citation>
    <scope>NUCLEOTIDE SEQUENCE [LARGE SCALE GENOMIC DNA]</scope>
    <source>
        <strain evidence="4">TSY1</strain>
    </source>
</reference>
<sequence length="309" mass="32952">MDNATGEQHAAQGTHLRGVILVLVAGTFWSIGGIVVRLIEQAQPWQIVFYRSLTLMLTLTVWIAYRHRGQMGSAFRAAGGRAVIAGLCLSLGFTCWIFALTHTTVANALFLLTTQPFIAAILGRLILRERVAPITWAAMTLALIGVAIMVNEGITLGAIWGDLLALAAALSISSFTIALRSGKSTDMFPAVWWGGGFATLIAAVMLGAGAQSVWVSGWDLGLCTLLGMVQVGFGLIAYTAGSRYLPAAELTLLSLTEVLLGPIWVWIGVGEVPSRPTLFGGIIVLTAVVWRAGYDFRSAPPRSPAKEDR</sequence>
<evidence type="ECO:0000259" key="2">
    <source>
        <dbReference type="Pfam" id="PF00892"/>
    </source>
</evidence>
<feature type="transmembrane region" description="Helical" evidence="1">
    <location>
        <begin position="18"/>
        <end position="39"/>
    </location>
</feature>
<feature type="domain" description="EamA" evidence="2">
    <location>
        <begin position="17"/>
        <end position="150"/>
    </location>
</feature>
<feature type="transmembrane region" description="Helical" evidence="1">
    <location>
        <begin position="216"/>
        <end position="238"/>
    </location>
</feature>
<dbReference type="AlphaFoldDB" id="W4LA83"/>
<name>W4LA83_ENTF1</name>
<dbReference type="InterPro" id="IPR000620">
    <property type="entry name" value="EamA_dom"/>
</dbReference>
<dbReference type="HOGENOM" id="CLU_033863_17_0_7"/>
<feature type="transmembrane region" description="Helical" evidence="1">
    <location>
        <begin position="105"/>
        <end position="127"/>
    </location>
</feature>
<feature type="transmembrane region" description="Helical" evidence="1">
    <location>
        <begin position="45"/>
        <end position="65"/>
    </location>
</feature>
<gene>
    <name evidence="3" type="ORF">ETSY1_32830</name>
</gene>
<comment type="caution">
    <text evidence="3">The sequence shown here is derived from an EMBL/GenBank/DDBJ whole genome shotgun (WGS) entry which is preliminary data.</text>
</comment>
<feature type="transmembrane region" description="Helical" evidence="1">
    <location>
        <begin position="250"/>
        <end position="269"/>
    </location>
</feature>
<feature type="transmembrane region" description="Helical" evidence="1">
    <location>
        <begin position="77"/>
        <end position="99"/>
    </location>
</feature>
<organism evidence="3 4">
    <name type="scientific">Entotheonella factor</name>
    <dbReference type="NCBI Taxonomy" id="1429438"/>
    <lineage>
        <taxon>Bacteria</taxon>
        <taxon>Pseudomonadati</taxon>
        <taxon>Nitrospinota/Tectimicrobiota group</taxon>
        <taxon>Candidatus Tectimicrobiota</taxon>
        <taxon>Candidatus Entotheonellia</taxon>
        <taxon>Candidatus Entotheonellales</taxon>
        <taxon>Candidatus Entotheonellaceae</taxon>
        <taxon>Candidatus Entotheonella</taxon>
    </lineage>
</organism>
<feature type="transmembrane region" description="Helical" evidence="1">
    <location>
        <begin position="134"/>
        <end position="151"/>
    </location>
</feature>
<feature type="transmembrane region" description="Helical" evidence="1">
    <location>
        <begin position="275"/>
        <end position="294"/>
    </location>
</feature>
<protein>
    <recommendedName>
        <fullName evidence="2">EamA domain-containing protein</fullName>
    </recommendedName>
</protein>
<evidence type="ECO:0000313" key="4">
    <source>
        <dbReference type="Proteomes" id="UP000019141"/>
    </source>
</evidence>
<dbReference type="Pfam" id="PF00892">
    <property type="entry name" value="EamA"/>
    <property type="match status" value="2"/>
</dbReference>
<dbReference type="InterPro" id="IPR037185">
    <property type="entry name" value="EmrE-like"/>
</dbReference>
<dbReference type="SUPFAM" id="SSF103481">
    <property type="entry name" value="Multidrug resistance efflux transporter EmrE"/>
    <property type="match status" value="2"/>
</dbReference>
<keyword evidence="1" id="KW-0812">Transmembrane</keyword>
<keyword evidence="4" id="KW-1185">Reference proteome</keyword>
<feature type="transmembrane region" description="Helical" evidence="1">
    <location>
        <begin position="157"/>
        <end position="179"/>
    </location>
</feature>
<accession>W4LA83</accession>
<dbReference type="EMBL" id="AZHW01000986">
    <property type="protein sequence ID" value="ETW94912.1"/>
    <property type="molecule type" value="Genomic_DNA"/>
</dbReference>
<keyword evidence="1" id="KW-1133">Transmembrane helix</keyword>
<dbReference type="GO" id="GO:0016020">
    <property type="term" value="C:membrane"/>
    <property type="evidence" value="ECO:0007669"/>
    <property type="project" value="InterPro"/>
</dbReference>
<dbReference type="PANTHER" id="PTHR22911:SF135">
    <property type="entry name" value="BLR4310 PROTEIN"/>
    <property type="match status" value="1"/>
</dbReference>
<dbReference type="PANTHER" id="PTHR22911">
    <property type="entry name" value="ACYL-MALONYL CONDENSING ENZYME-RELATED"/>
    <property type="match status" value="1"/>
</dbReference>
<dbReference type="Proteomes" id="UP000019141">
    <property type="component" value="Unassembled WGS sequence"/>
</dbReference>
<feature type="domain" description="EamA" evidence="2">
    <location>
        <begin position="160"/>
        <end position="289"/>
    </location>
</feature>
<evidence type="ECO:0000256" key="1">
    <source>
        <dbReference type="SAM" id="Phobius"/>
    </source>
</evidence>
<evidence type="ECO:0000313" key="3">
    <source>
        <dbReference type="EMBL" id="ETW94912.1"/>
    </source>
</evidence>